<comment type="subunit">
    <text evidence="10">Homotetramer. Dimer of dimers.</text>
</comment>
<feature type="non-terminal residue" evidence="12">
    <location>
        <position position="394"/>
    </location>
</feature>
<evidence type="ECO:0000256" key="4">
    <source>
        <dbReference type="ARBA" id="ARBA00022964"/>
    </source>
</evidence>
<dbReference type="InterPro" id="IPR004981">
    <property type="entry name" value="Trp_2_3_dOase"/>
</dbReference>
<dbReference type="Proteomes" id="UP000541605">
    <property type="component" value="Unassembled WGS sequence"/>
</dbReference>
<dbReference type="AlphaFoldDB" id="A0A7K8IBI1"/>
<evidence type="ECO:0000256" key="2">
    <source>
        <dbReference type="ARBA" id="ARBA00022617"/>
    </source>
</evidence>
<dbReference type="InterPro" id="IPR037217">
    <property type="entry name" value="Trp/Indoleamine_2_3_dOase-like"/>
</dbReference>
<gene>
    <name evidence="12" type="primary">Tdo2</name>
    <name evidence="12" type="ORF">CHAPAP_R03184</name>
</gene>
<protein>
    <recommendedName>
        <fullName evidence="11">tryptophan 2,3-dioxygenase</fullName>
        <ecNumber evidence="11">1.13.11.11</ecNumber>
    </recommendedName>
</protein>
<dbReference type="FunFam" id="1.10.287.3810:FF:000001">
    <property type="entry name" value="Tryptophan 2,3-dioxygenase"/>
    <property type="match status" value="1"/>
</dbReference>
<evidence type="ECO:0000256" key="5">
    <source>
        <dbReference type="ARBA" id="ARBA00023002"/>
    </source>
</evidence>
<dbReference type="EMBL" id="VWYX01000018">
    <property type="protein sequence ID" value="NXD89690.1"/>
    <property type="molecule type" value="Genomic_DNA"/>
</dbReference>
<dbReference type="GO" id="GO:0019442">
    <property type="term" value="P:L-tryptophan catabolic process to acetyl-CoA"/>
    <property type="evidence" value="ECO:0007669"/>
    <property type="project" value="TreeGrafter"/>
</dbReference>
<proteinExistence type="inferred from homology"/>
<keyword evidence="5" id="KW-0560">Oxidoreductase</keyword>
<sequence>FNFNKLSLEDENDDKSQEGINKASKGGLIYGEYLQLNKILNAQELESEKKGKKIHDEHLFIVTHQAYELWFKQILWEMDSVRVIFQNGHVRDERNMLKVITRMNRISLILKLLVEQFSVLETMTALDFFDFRYHLSPASGFQSLQFRLLENKIGVPQSLRVPYNRRHYRDNFKGQDYELLLQSEQEPTLLQLVEAWLERTPGLDSEEFDFWGQFEENVLKGLEEEFALIQAKAESEEKDDLLSEFQKQRDVLLSLFDEKRHEHLLSKGERRLSYKALKGALMIYFYREEPRFQVPFQLLTSLMDLDVLMTKWRYNHVCLVHRMIGSKAGTGGSSGYHYLRSTVSDRYKVFVDLFNLSTFLVPRHWIPKMNPTIHKFLYTAEYCDSSYFSSDDSD</sequence>
<comment type="cofactor">
    <cofactor evidence="1">
        <name>heme</name>
        <dbReference type="ChEBI" id="CHEBI:30413"/>
    </cofactor>
</comment>
<comment type="caution">
    <text evidence="12">The sequence shown here is derived from an EMBL/GenBank/DDBJ whole genome shotgun (WGS) entry which is preliminary data.</text>
</comment>
<evidence type="ECO:0000256" key="8">
    <source>
        <dbReference type="ARBA" id="ARBA00050412"/>
    </source>
</evidence>
<keyword evidence="6" id="KW-0408">Iron</keyword>
<feature type="non-terminal residue" evidence="12">
    <location>
        <position position="1"/>
    </location>
</feature>
<dbReference type="GO" id="GO:0019441">
    <property type="term" value="P:L-tryptophan catabolic process to kynurenine"/>
    <property type="evidence" value="ECO:0007669"/>
    <property type="project" value="InterPro"/>
</dbReference>
<dbReference type="PANTHER" id="PTHR10138">
    <property type="entry name" value="TRYPTOPHAN 2,3-DIOXYGENASE"/>
    <property type="match status" value="1"/>
</dbReference>
<evidence type="ECO:0000256" key="1">
    <source>
        <dbReference type="ARBA" id="ARBA00001971"/>
    </source>
</evidence>
<comment type="pathway">
    <text evidence="9">Amino-acid degradation; L-tryptophan degradation via kynurenine pathway; L-kynurenine from L-tryptophan: step 1/2.</text>
</comment>
<name>A0A7K8IBI1_9PASS</name>
<evidence type="ECO:0000256" key="6">
    <source>
        <dbReference type="ARBA" id="ARBA00023004"/>
    </source>
</evidence>
<dbReference type="Gene3D" id="1.10.287.3810">
    <property type="match status" value="1"/>
</dbReference>
<reference evidence="12 13" key="1">
    <citation type="submission" date="2019-09" db="EMBL/GenBank/DDBJ databases">
        <title>Bird 10,000 Genomes (B10K) Project - Family phase.</title>
        <authorList>
            <person name="Zhang G."/>
        </authorList>
    </citation>
    <scope>NUCLEOTIDE SEQUENCE [LARGE SCALE GENOMIC DNA]</scope>
    <source>
        <strain evidence="12">B10K-CU-031-19</strain>
        <tissue evidence="12">Muscle</tissue>
    </source>
</reference>
<keyword evidence="2" id="KW-0349">Heme</keyword>
<accession>A0A7K8IBI1</accession>
<dbReference type="GO" id="GO:0004833">
    <property type="term" value="F:L-tryptophan 2,3-dioxygenase activity"/>
    <property type="evidence" value="ECO:0007669"/>
    <property type="project" value="UniProtKB-EC"/>
</dbReference>
<evidence type="ECO:0000256" key="3">
    <source>
        <dbReference type="ARBA" id="ARBA00022723"/>
    </source>
</evidence>
<keyword evidence="3" id="KW-0479">Metal-binding</keyword>
<evidence type="ECO:0000256" key="7">
    <source>
        <dbReference type="ARBA" id="ARBA00023079"/>
    </source>
</evidence>
<dbReference type="Gene3D" id="1.20.58.480">
    <property type="match status" value="1"/>
</dbReference>
<organism evidence="12 13">
    <name type="scientific">Chaetorhynchus papuensis</name>
    <name type="common">pygmy drongo</name>
    <dbReference type="NCBI Taxonomy" id="254446"/>
    <lineage>
        <taxon>Eukaryota</taxon>
        <taxon>Metazoa</taxon>
        <taxon>Chordata</taxon>
        <taxon>Craniata</taxon>
        <taxon>Vertebrata</taxon>
        <taxon>Euteleostomi</taxon>
        <taxon>Archelosauria</taxon>
        <taxon>Archosauria</taxon>
        <taxon>Dinosauria</taxon>
        <taxon>Saurischia</taxon>
        <taxon>Theropoda</taxon>
        <taxon>Coelurosauria</taxon>
        <taxon>Aves</taxon>
        <taxon>Neognathae</taxon>
        <taxon>Neoaves</taxon>
        <taxon>Telluraves</taxon>
        <taxon>Australaves</taxon>
        <taxon>Passeriformes</taxon>
        <taxon>Rhipiduridae</taxon>
        <taxon>Chaetorhynchus</taxon>
    </lineage>
</organism>
<keyword evidence="7" id="KW-0823">Tryptophan catabolism</keyword>
<evidence type="ECO:0000256" key="10">
    <source>
        <dbReference type="ARBA" id="ARBA00061930"/>
    </source>
</evidence>
<evidence type="ECO:0000313" key="12">
    <source>
        <dbReference type="EMBL" id="NXD89690.1"/>
    </source>
</evidence>
<evidence type="ECO:0000256" key="9">
    <source>
        <dbReference type="ARBA" id="ARBA00060570"/>
    </source>
</evidence>
<keyword evidence="13" id="KW-1185">Reference proteome</keyword>
<dbReference type="GO" id="GO:0046872">
    <property type="term" value="F:metal ion binding"/>
    <property type="evidence" value="ECO:0007669"/>
    <property type="project" value="UniProtKB-KW"/>
</dbReference>
<dbReference type="Pfam" id="PF03301">
    <property type="entry name" value="Trp_dioxygenase"/>
    <property type="match status" value="1"/>
</dbReference>
<evidence type="ECO:0000313" key="13">
    <source>
        <dbReference type="Proteomes" id="UP000541605"/>
    </source>
</evidence>
<comment type="catalytic activity">
    <reaction evidence="8">
        <text>L-tryptophan + O2 = N-formyl-L-kynurenine</text>
        <dbReference type="Rhea" id="RHEA:24536"/>
        <dbReference type="ChEBI" id="CHEBI:15379"/>
        <dbReference type="ChEBI" id="CHEBI:57912"/>
        <dbReference type="ChEBI" id="CHEBI:58629"/>
        <dbReference type="EC" id="1.13.11.11"/>
    </reaction>
</comment>
<dbReference type="EC" id="1.13.11.11" evidence="11"/>
<dbReference type="SUPFAM" id="SSF140959">
    <property type="entry name" value="Indolic compounds 2,3-dioxygenase-like"/>
    <property type="match status" value="1"/>
</dbReference>
<evidence type="ECO:0000256" key="11">
    <source>
        <dbReference type="ARBA" id="ARBA00066688"/>
    </source>
</evidence>
<dbReference type="HAMAP" id="MF_01972">
    <property type="entry name" value="T23O"/>
    <property type="match status" value="1"/>
</dbReference>
<keyword evidence="4 12" id="KW-0223">Dioxygenase</keyword>
<dbReference type="GO" id="GO:0020037">
    <property type="term" value="F:heme binding"/>
    <property type="evidence" value="ECO:0007669"/>
    <property type="project" value="InterPro"/>
</dbReference>
<dbReference type="PANTHER" id="PTHR10138:SF0">
    <property type="entry name" value="TRYPTOPHAN 2,3-DIOXYGENASE"/>
    <property type="match status" value="1"/>
</dbReference>